<dbReference type="Gene3D" id="3.30.428.10">
    <property type="entry name" value="HIT-like"/>
    <property type="match status" value="1"/>
</dbReference>
<dbReference type="EC" id="2.1.1.-" evidence="3"/>
<dbReference type="InterPro" id="IPR036265">
    <property type="entry name" value="HIT-like_sf"/>
</dbReference>
<keyword evidence="3" id="KW-0489">Methyltransferase</keyword>
<keyword evidence="4" id="KW-1185">Reference proteome</keyword>
<dbReference type="GO" id="GO:0008168">
    <property type="term" value="F:methyltransferase activity"/>
    <property type="evidence" value="ECO:0007669"/>
    <property type="project" value="UniProtKB-KW"/>
</dbReference>
<dbReference type="EMBL" id="JBAWSV010000001">
    <property type="protein sequence ID" value="MEI4828351.1"/>
    <property type="molecule type" value="Genomic_DNA"/>
</dbReference>
<comment type="caution">
    <text evidence="3">The sequence shown here is derived from an EMBL/GenBank/DDBJ whole genome shotgun (WGS) entry which is preliminary data.</text>
</comment>
<dbReference type="PROSITE" id="PS51084">
    <property type="entry name" value="HIT_2"/>
    <property type="match status" value="1"/>
</dbReference>
<dbReference type="SUPFAM" id="SSF54197">
    <property type="entry name" value="HIT-like"/>
    <property type="match status" value="1"/>
</dbReference>
<sequence length="156" mass="17924">MLSHNQNCFICMKHEGSISVPGGVIYEDDFVYVGHVYWEEEETYLGYLMIDIKRHTPGLAELSEKEAQAFGLIVSRVSRALKECEGAEHIYAFVSGNGVPHMHMHLIPRYPNTPQEFWSPTKVATWPGAPLGREKEIEQLCERIKMYLVNEYEYNG</sequence>
<evidence type="ECO:0000256" key="1">
    <source>
        <dbReference type="PROSITE-ProRule" id="PRU00464"/>
    </source>
</evidence>
<dbReference type="Pfam" id="PF01230">
    <property type="entry name" value="HIT"/>
    <property type="match status" value="1"/>
</dbReference>
<accession>A0ABU8FQV6</accession>
<dbReference type="Proteomes" id="UP001367922">
    <property type="component" value="Unassembled WGS sequence"/>
</dbReference>
<evidence type="ECO:0000313" key="4">
    <source>
        <dbReference type="Proteomes" id="UP001367922"/>
    </source>
</evidence>
<dbReference type="InterPro" id="IPR011146">
    <property type="entry name" value="HIT-like"/>
</dbReference>
<evidence type="ECO:0000259" key="2">
    <source>
        <dbReference type="PROSITE" id="PS51084"/>
    </source>
</evidence>
<protein>
    <submittedName>
        <fullName evidence="3">HIT family protein</fullName>
        <ecNumber evidence="3">2.1.1.-</ecNumber>
    </submittedName>
</protein>
<gene>
    <name evidence="3" type="ORF">WAX78_02605</name>
</gene>
<proteinExistence type="predicted"/>
<feature type="domain" description="HIT" evidence="2">
    <location>
        <begin position="46"/>
        <end position="116"/>
    </location>
</feature>
<feature type="short sequence motif" description="Histidine triad motif" evidence="1">
    <location>
        <begin position="101"/>
        <end position="105"/>
    </location>
</feature>
<dbReference type="PANTHER" id="PTHR46648:SF1">
    <property type="entry name" value="ADENOSINE 5'-MONOPHOSPHORAMIDASE HNT1"/>
    <property type="match status" value="1"/>
</dbReference>
<keyword evidence="3" id="KW-0808">Transferase</keyword>
<dbReference type="InterPro" id="IPR001310">
    <property type="entry name" value="Histidine_triad_HIT"/>
</dbReference>
<name>A0ABU8FQV6_9BACI</name>
<reference evidence="3 4" key="1">
    <citation type="submission" date="2024-01" db="EMBL/GenBank/DDBJ databases">
        <title>Seven novel Bacillus-like species.</title>
        <authorList>
            <person name="Liu G."/>
        </authorList>
    </citation>
    <scope>NUCLEOTIDE SEQUENCE [LARGE SCALE GENOMIC DNA]</scope>
    <source>
        <strain evidence="3 4">FJAT-53711</strain>
    </source>
</reference>
<dbReference type="PANTHER" id="PTHR46648">
    <property type="entry name" value="HIT FAMILY PROTEIN 1"/>
    <property type="match status" value="1"/>
</dbReference>
<organism evidence="3 4">
    <name type="scientific">Bacillus yunxiaonensis</name>
    <dbReference type="NCBI Taxonomy" id="3127665"/>
    <lineage>
        <taxon>Bacteria</taxon>
        <taxon>Bacillati</taxon>
        <taxon>Bacillota</taxon>
        <taxon>Bacilli</taxon>
        <taxon>Bacillales</taxon>
        <taxon>Bacillaceae</taxon>
        <taxon>Bacillus</taxon>
    </lineage>
</organism>
<dbReference type="GO" id="GO:0032259">
    <property type="term" value="P:methylation"/>
    <property type="evidence" value="ECO:0007669"/>
    <property type="project" value="UniProtKB-KW"/>
</dbReference>
<evidence type="ECO:0000313" key="3">
    <source>
        <dbReference type="EMBL" id="MEI4828351.1"/>
    </source>
</evidence>
<dbReference type="RefSeq" id="WP_336480738.1">
    <property type="nucleotide sequence ID" value="NZ_JBAWSV010000001.1"/>
</dbReference>